<dbReference type="InterPro" id="IPR000847">
    <property type="entry name" value="LysR_HTH_N"/>
</dbReference>
<evidence type="ECO:0000256" key="2">
    <source>
        <dbReference type="ARBA" id="ARBA00023015"/>
    </source>
</evidence>
<dbReference type="SUPFAM" id="SSF53850">
    <property type="entry name" value="Periplasmic binding protein-like II"/>
    <property type="match status" value="1"/>
</dbReference>
<dbReference type="InterPro" id="IPR036388">
    <property type="entry name" value="WH-like_DNA-bd_sf"/>
</dbReference>
<dbReference type="PROSITE" id="PS50931">
    <property type="entry name" value="HTH_LYSR"/>
    <property type="match status" value="1"/>
</dbReference>
<dbReference type="SUPFAM" id="SSF46785">
    <property type="entry name" value="Winged helix' DNA-binding domain"/>
    <property type="match status" value="1"/>
</dbReference>
<dbReference type="PANTHER" id="PTHR30419">
    <property type="entry name" value="HTH-TYPE TRANSCRIPTIONAL REGULATOR YBHD"/>
    <property type="match status" value="1"/>
</dbReference>
<dbReference type="InterPro" id="IPR036390">
    <property type="entry name" value="WH_DNA-bd_sf"/>
</dbReference>
<dbReference type="GO" id="GO:0005829">
    <property type="term" value="C:cytosol"/>
    <property type="evidence" value="ECO:0007669"/>
    <property type="project" value="TreeGrafter"/>
</dbReference>
<protein>
    <submittedName>
        <fullName evidence="6">LysR family transcriptional regulator</fullName>
    </submittedName>
</protein>
<organism evidence="6 7">
    <name type="scientific">Mangrovicoccus algicola</name>
    <dbReference type="NCBI Taxonomy" id="2771008"/>
    <lineage>
        <taxon>Bacteria</taxon>
        <taxon>Pseudomonadati</taxon>
        <taxon>Pseudomonadota</taxon>
        <taxon>Alphaproteobacteria</taxon>
        <taxon>Rhodobacterales</taxon>
        <taxon>Paracoccaceae</taxon>
        <taxon>Mangrovicoccus</taxon>
    </lineage>
</organism>
<dbReference type="GO" id="GO:0003677">
    <property type="term" value="F:DNA binding"/>
    <property type="evidence" value="ECO:0007669"/>
    <property type="project" value="UniProtKB-KW"/>
</dbReference>
<dbReference type="AlphaFoldDB" id="A0A8J6YR09"/>
<dbReference type="GO" id="GO:0003700">
    <property type="term" value="F:DNA-binding transcription factor activity"/>
    <property type="evidence" value="ECO:0007669"/>
    <property type="project" value="InterPro"/>
</dbReference>
<evidence type="ECO:0000256" key="1">
    <source>
        <dbReference type="ARBA" id="ARBA00009437"/>
    </source>
</evidence>
<dbReference type="EMBL" id="JACVXA010000014">
    <property type="protein sequence ID" value="MBE3637998.1"/>
    <property type="molecule type" value="Genomic_DNA"/>
</dbReference>
<dbReference type="Gene3D" id="1.10.10.10">
    <property type="entry name" value="Winged helix-like DNA-binding domain superfamily/Winged helix DNA-binding domain"/>
    <property type="match status" value="1"/>
</dbReference>
<gene>
    <name evidence="6" type="ORF">ICN82_07260</name>
</gene>
<dbReference type="InterPro" id="IPR050950">
    <property type="entry name" value="HTH-type_LysR_regulators"/>
</dbReference>
<dbReference type="FunFam" id="1.10.10.10:FF:000001">
    <property type="entry name" value="LysR family transcriptional regulator"/>
    <property type="match status" value="1"/>
</dbReference>
<evidence type="ECO:0000313" key="7">
    <source>
        <dbReference type="Proteomes" id="UP000609121"/>
    </source>
</evidence>
<dbReference type="Proteomes" id="UP000609121">
    <property type="component" value="Unassembled WGS sequence"/>
</dbReference>
<dbReference type="InterPro" id="IPR005119">
    <property type="entry name" value="LysR_subst-bd"/>
</dbReference>
<evidence type="ECO:0000256" key="3">
    <source>
        <dbReference type="ARBA" id="ARBA00023125"/>
    </source>
</evidence>
<accession>A0A8J6YR09</accession>
<dbReference type="PRINTS" id="PR00039">
    <property type="entry name" value="HTHLYSR"/>
</dbReference>
<dbReference type="RefSeq" id="WP_193181255.1">
    <property type="nucleotide sequence ID" value="NZ_JACVXA010000014.1"/>
</dbReference>
<name>A0A8J6YR09_9RHOB</name>
<proteinExistence type="inferred from homology"/>
<dbReference type="PANTHER" id="PTHR30419:SF8">
    <property type="entry name" value="NITROGEN ASSIMILATION TRANSCRIPTIONAL ACTIVATOR-RELATED"/>
    <property type="match status" value="1"/>
</dbReference>
<evidence type="ECO:0000313" key="6">
    <source>
        <dbReference type="EMBL" id="MBE3637998.1"/>
    </source>
</evidence>
<evidence type="ECO:0000256" key="4">
    <source>
        <dbReference type="ARBA" id="ARBA00023163"/>
    </source>
</evidence>
<sequence>MDKVLEHFLAIAEAGSFLAAAETLAVSQPALSYSIRKLEQSLNVVLFERSSRGVRLTEAGETLYENAMIMRRLYGNALGRIERQRVKAAHGISIGSGYSSWDLFLKDIVMAQFRAHPDAPIHVSLGSALRCMAQLLAGDISLFIGNQIPGFAHANAVEFLPMGMSRDGYYVRAGHPLLEAPRSLAEIFAWPSVVAVPSESRLDKLQSENARTLPELPQGSYGHAFTSNSLAVCLDYLQAADAVLTHSVLLGPYLARQGVHQIETIPGEPERAWPLGIYVVTEAMGDAKVAQMVELISEQVRALDLPPVPGQPG</sequence>
<keyword evidence="7" id="KW-1185">Reference proteome</keyword>
<keyword evidence="2" id="KW-0805">Transcription regulation</keyword>
<dbReference type="Pfam" id="PF03466">
    <property type="entry name" value="LysR_substrate"/>
    <property type="match status" value="1"/>
</dbReference>
<dbReference type="Pfam" id="PF00126">
    <property type="entry name" value="HTH_1"/>
    <property type="match status" value="1"/>
</dbReference>
<evidence type="ECO:0000259" key="5">
    <source>
        <dbReference type="PROSITE" id="PS50931"/>
    </source>
</evidence>
<feature type="domain" description="HTH lysR-type" evidence="5">
    <location>
        <begin position="1"/>
        <end position="57"/>
    </location>
</feature>
<comment type="caution">
    <text evidence="6">The sequence shown here is derived from an EMBL/GenBank/DDBJ whole genome shotgun (WGS) entry which is preliminary data.</text>
</comment>
<comment type="similarity">
    <text evidence="1">Belongs to the LysR transcriptional regulatory family.</text>
</comment>
<keyword evidence="4" id="KW-0804">Transcription</keyword>
<keyword evidence="3" id="KW-0238">DNA-binding</keyword>
<reference evidence="6" key="1">
    <citation type="submission" date="2020-09" db="EMBL/GenBank/DDBJ databases">
        <title>A novel bacterium of genus Mangrovicoccus, isolated from South China Sea.</title>
        <authorList>
            <person name="Huang H."/>
            <person name="Mo K."/>
            <person name="Hu Y."/>
        </authorList>
    </citation>
    <scope>NUCLEOTIDE SEQUENCE</scope>
    <source>
        <strain evidence="6">HB182678</strain>
    </source>
</reference>